<reference evidence="3" key="1">
    <citation type="submission" date="2016-12" db="EMBL/GenBank/DDBJ databases">
        <authorList>
            <person name="Gaudriault S."/>
        </authorList>
    </citation>
    <scope>NUCLEOTIDE SEQUENCE [LARGE SCALE GENOMIC DNA]</scope>
    <source>
        <strain evidence="3">HGB1681 (deposited as PTA-6826 in the American Type Culture Collection)</strain>
    </source>
</reference>
<evidence type="ECO:0000313" key="3">
    <source>
        <dbReference type="Proteomes" id="UP000196435"/>
    </source>
</evidence>
<accession>A0A1N6N0T4</accession>
<dbReference type="AlphaFoldDB" id="A0A1N6N0T4"/>
<reference evidence="1 4" key="3">
    <citation type="journal article" date="2017" name="Nat. Microbiol.">
        <title>Natural product diversity associated with the nematode symbionts Photorhabdus and Xenorhabdus.</title>
        <authorList>
            <person name="Tobias N.J."/>
            <person name="Wolff H."/>
            <person name="Djahanschiri B."/>
            <person name="Grundmann F."/>
            <person name="Kronenwerth M."/>
            <person name="Shi Y.M."/>
            <person name="Simonyi S."/>
            <person name="Grun P."/>
            <person name="Shapiro-Ilan D."/>
            <person name="Pidot S.J."/>
            <person name="Stinear T.P."/>
            <person name="Ebersberger I."/>
            <person name="Bode H.B."/>
        </authorList>
    </citation>
    <scope>NUCLEOTIDE SEQUENCE [LARGE SCALE GENOMIC DNA]</scope>
    <source>
        <strain evidence="1 4">DSM 16336</strain>
    </source>
</reference>
<evidence type="ECO:0000313" key="4">
    <source>
        <dbReference type="Proteomes" id="UP000224871"/>
    </source>
</evidence>
<proteinExistence type="predicted"/>
<keyword evidence="4" id="KW-1185">Reference proteome</keyword>
<dbReference type="Proteomes" id="UP000196435">
    <property type="component" value="Unassembled WGS sequence"/>
</dbReference>
<evidence type="ECO:0000313" key="1">
    <source>
        <dbReference type="EMBL" id="PHM28325.1"/>
    </source>
</evidence>
<sequence>MKELKIKDIECVSGGSLDYDTILLEPVGECISVNPEKDSNLCRTSNGMFYFRQDDGSYLLLSPVPM</sequence>
<dbReference type="EMBL" id="FTLG01000221">
    <property type="protein sequence ID" value="SIP74675.1"/>
    <property type="molecule type" value="Genomic_DNA"/>
</dbReference>
<dbReference type="Proteomes" id="UP000224871">
    <property type="component" value="Unassembled WGS sequence"/>
</dbReference>
<dbReference type="RefSeq" id="WP_086954024.1">
    <property type="nucleotide sequence ID" value="NZ_CAWNQC010000300.1"/>
</dbReference>
<evidence type="ECO:0000313" key="2">
    <source>
        <dbReference type="EMBL" id="SIP74675.1"/>
    </source>
</evidence>
<dbReference type="EMBL" id="NIBU01000097">
    <property type="protein sequence ID" value="PHM28325.1"/>
    <property type="molecule type" value="Genomic_DNA"/>
</dbReference>
<name>A0A1N6N0T4_9GAMM</name>
<gene>
    <name evidence="1" type="ORF">Xinn_03852</name>
    <name evidence="2" type="ORF">XIS1_760006</name>
</gene>
<protein>
    <submittedName>
        <fullName evidence="2">Uncharacterized protein</fullName>
    </submittedName>
</protein>
<reference evidence="2" key="2">
    <citation type="submission" date="2016-12" db="EMBL/GenBank/DDBJ databases">
        <authorList>
            <person name="Song W.-J."/>
            <person name="Kurnit D.M."/>
        </authorList>
    </citation>
    <scope>NUCLEOTIDE SEQUENCE [LARGE SCALE GENOMIC DNA]</scope>
    <source>
        <strain evidence="2">HGB1681</strain>
    </source>
</reference>
<organism evidence="2 3">
    <name type="scientific">Xenorhabdus innexi</name>
    <dbReference type="NCBI Taxonomy" id="290109"/>
    <lineage>
        <taxon>Bacteria</taxon>
        <taxon>Pseudomonadati</taxon>
        <taxon>Pseudomonadota</taxon>
        <taxon>Gammaproteobacteria</taxon>
        <taxon>Enterobacterales</taxon>
        <taxon>Morganellaceae</taxon>
        <taxon>Xenorhabdus</taxon>
    </lineage>
</organism>